<keyword evidence="3" id="KW-1185">Reference proteome</keyword>
<name>A0A8J2NIB4_9HEXA</name>
<keyword evidence="1" id="KW-0472">Membrane</keyword>
<dbReference type="Proteomes" id="UP000708208">
    <property type="component" value="Unassembled WGS sequence"/>
</dbReference>
<evidence type="ECO:0000313" key="3">
    <source>
        <dbReference type="Proteomes" id="UP000708208"/>
    </source>
</evidence>
<proteinExistence type="predicted"/>
<gene>
    <name evidence="2" type="ORF">AFUS01_LOCUS241</name>
</gene>
<evidence type="ECO:0000256" key="1">
    <source>
        <dbReference type="SAM" id="Phobius"/>
    </source>
</evidence>
<sequence>MIKQLSLIVWTTSANCNVIAKSIGNSVFRVPGILLPVLLSLSLIFLYTRWWTKKTSLLFYGSFTKILYTDFIFPEPGLEFL</sequence>
<comment type="caution">
    <text evidence="2">The sequence shown here is derived from an EMBL/GenBank/DDBJ whole genome shotgun (WGS) entry which is preliminary data.</text>
</comment>
<protein>
    <submittedName>
        <fullName evidence="2">Uncharacterized protein</fullName>
    </submittedName>
</protein>
<accession>A0A8J2NIB4</accession>
<feature type="transmembrane region" description="Helical" evidence="1">
    <location>
        <begin position="26"/>
        <end position="47"/>
    </location>
</feature>
<reference evidence="2" key="1">
    <citation type="submission" date="2021-06" db="EMBL/GenBank/DDBJ databases">
        <authorList>
            <person name="Hodson N. C."/>
            <person name="Mongue J. A."/>
            <person name="Jaron S. K."/>
        </authorList>
    </citation>
    <scope>NUCLEOTIDE SEQUENCE</scope>
</reference>
<organism evidence="2 3">
    <name type="scientific">Allacma fusca</name>
    <dbReference type="NCBI Taxonomy" id="39272"/>
    <lineage>
        <taxon>Eukaryota</taxon>
        <taxon>Metazoa</taxon>
        <taxon>Ecdysozoa</taxon>
        <taxon>Arthropoda</taxon>
        <taxon>Hexapoda</taxon>
        <taxon>Collembola</taxon>
        <taxon>Symphypleona</taxon>
        <taxon>Sminthuridae</taxon>
        <taxon>Allacma</taxon>
    </lineage>
</organism>
<dbReference type="EMBL" id="CAJVCH010001016">
    <property type="protein sequence ID" value="CAG7635728.1"/>
    <property type="molecule type" value="Genomic_DNA"/>
</dbReference>
<keyword evidence="1" id="KW-1133">Transmembrane helix</keyword>
<evidence type="ECO:0000313" key="2">
    <source>
        <dbReference type="EMBL" id="CAG7635728.1"/>
    </source>
</evidence>
<dbReference type="AlphaFoldDB" id="A0A8J2NIB4"/>
<keyword evidence="1" id="KW-0812">Transmembrane</keyword>